<name>A0A409WS94_PSICY</name>
<evidence type="ECO:0000313" key="2">
    <source>
        <dbReference type="Proteomes" id="UP000283269"/>
    </source>
</evidence>
<dbReference type="EMBL" id="NHYD01003260">
    <property type="protein sequence ID" value="PPQ81384.1"/>
    <property type="molecule type" value="Genomic_DNA"/>
</dbReference>
<dbReference type="Proteomes" id="UP000283269">
    <property type="component" value="Unassembled WGS sequence"/>
</dbReference>
<organism evidence="1 2">
    <name type="scientific">Psilocybe cyanescens</name>
    <dbReference type="NCBI Taxonomy" id="93625"/>
    <lineage>
        <taxon>Eukaryota</taxon>
        <taxon>Fungi</taxon>
        <taxon>Dikarya</taxon>
        <taxon>Basidiomycota</taxon>
        <taxon>Agaricomycotina</taxon>
        <taxon>Agaricomycetes</taxon>
        <taxon>Agaricomycetidae</taxon>
        <taxon>Agaricales</taxon>
        <taxon>Agaricineae</taxon>
        <taxon>Strophariaceae</taxon>
        <taxon>Psilocybe</taxon>
    </lineage>
</organism>
<sequence>MNATSVASLGHIHAFLEHALTITQTTLDRLPGSADITTHGARWSLFSSPLLFALSSNPQFSEKVRLLGENRESFDIEAVDVLVDK</sequence>
<protein>
    <submittedName>
        <fullName evidence="1">Uncharacterized protein</fullName>
    </submittedName>
</protein>
<dbReference type="AlphaFoldDB" id="A0A409WS94"/>
<keyword evidence="2" id="KW-1185">Reference proteome</keyword>
<comment type="caution">
    <text evidence="1">The sequence shown here is derived from an EMBL/GenBank/DDBJ whole genome shotgun (WGS) entry which is preliminary data.</text>
</comment>
<evidence type="ECO:0000313" key="1">
    <source>
        <dbReference type="EMBL" id="PPQ81384.1"/>
    </source>
</evidence>
<gene>
    <name evidence="1" type="ORF">CVT25_015905</name>
</gene>
<accession>A0A409WS94</accession>
<proteinExistence type="predicted"/>
<dbReference type="InParanoid" id="A0A409WS94"/>
<reference evidence="1 2" key="1">
    <citation type="journal article" date="2018" name="Evol. Lett.">
        <title>Horizontal gene cluster transfer increased hallucinogenic mushroom diversity.</title>
        <authorList>
            <person name="Reynolds H.T."/>
            <person name="Vijayakumar V."/>
            <person name="Gluck-Thaler E."/>
            <person name="Korotkin H.B."/>
            <person name="Matheny P.B."/>
            <person name="Slot J.C."/>
        </authorList>
    </citation>
    <scope>NUCLEOTIDE SEQUENCE [LARGE SCALE GENOMIC DNA]</scope>
    <source>
        <strain evidence="1 2">2631</strain>
    </source>
</reference>